<dbReference type="Gene3D" id="3.40.630.30">
    <property type="match status" value="1"/>
</dbReference>
<protein>
    <submittedName>
        <fullName evidence="5">GNAT family N-acetyltransferase</fullName>
    </submittedName>
</protein>
<dbReference type="EMBL" id="CP042435">
    <property type="protein sequence ID" value="QEC70181.1"/>
    <property type="molecule type" value="Genomic_DNA"/>
</dbReference>
<sequence length="146" mass="16944">MITIRKSAETDIPSIFLLIKEFSTFQKTPEKFFITPEQMQADKDLFNCFIAEDTTSNNIVGYACFSIIYYSWSGKSLYLDDLFVKENYRGQNIGSLLMNAVIEFAKENNCKKMRWQVSKWNAHAQTFYKKLGAVIDDVEINCDLVF</sequence>
<gene>
    <name evidence="5" type="ORF">FRZ67_09150</name>
</gene>
<dbReference type="InterPro" id="IPR016181">
    <property type="entry name" value="Acyl_CoA_acyltransferase"/>
</dbReference>
<dbReference type="Pfam" id="PF00583">
    <property type="entry name" value="Acetyltransf_1"/>
    <property type="match status" value="1"/>
</dbReference>
<evidence type="ECO:0000313" key="5">
    <source>
        <dbReference type="EMBL" id="QEC70181.1"/>
    </source>
</evidence>
<feature type="domain" description="N-acetyltransferase" evidence="4">
    <location>
        <begin position="2"/>
        <end position="146"/>
    </location>
</feature>
<accession>A0A5B8VGG5</accession>
<evidence type="ECO:0000259" key="4">
    <source>
        <dbReference type="PROSITE" id="PS51186"/>
    </source>
</evidence>
<dbReference type="GO" id="GO:0008080">
    <property type="term" value="F:N-acetyltransferase activity"/>
    <property type="evidence" value="ECO:0007669"/>
    <property type="project" value="TreeGrafter"/>
</dbReference>
<dbReference type="Proteomes" id="UP000321533">
    <property type="component" value="Chromosome"/>
</dbReference>
<keyword evidence="2 5" id="KW-0808">Transferase</keyword>
<evidence type="ECO:0000256" key="2">
    <source>
        <dbReference type="ARBA" id="ARBA00022679"/>
    </source>
</evidence>
<name>A0A5B8VGG5_9BACT</name>
<dbReference type="SUPFAM" id="SSF55729">
    <property type="entry name" value="Acyl-CoA N-acyltransferases (Nat)"/>
    <property type="match status" value="1"/>
</dbReference>
<dbReference type="FunFam" id="3.40.630.30:FF:000064">
    <property type="entry name" value="GNAT family acetyltransferase"/>
    <property type="match status" value="1"/>
</dbReference>
<proteinExistence type="inferred from homology"/>
<dbReference type="PANTHER" id="PTHR10545">
    <property type="entry name" value="DIAMINE N-ACETYLTRANSFERASE"/>
    <property type="match status" value="1"/>
</dbReference>
<dbReference type="InterPro" id="IPR051016">
    <property type="entry name" value="Diverse_Substrate_AcTransf"/>
</dbReference>
<dbReference type="OrthoDB" id="9805924at2"/>
<dbReference type="KEGG" id="pgin:FRZ67_09150"/>
<evidence type="ECO:0000313" key="6">
    <source>
        <dbReference type="Proteomes" id="UP000321533"/>
    </source>
</evidence>
<keyword evidence="3" id="KW-0012">Acyltransferase</keyword>
<reference evidence="5 6" key="1">
    <citation type="journal article" date="2016" name="Int. J. Syst. Evol. Microbiol.">
        <title>Panacibacter ginsenosidivorans gen. nov., sp. nov., with ginsenoside converting activity isolated from soil of a ginseng field.</title>
        <authorList>
            <person name="Siddiqi M.Z."/>
            <person name="Muhammad Shafi S."/>
            <person name="Choi K.D."/>
            <person name="Im W.T."/>
        </authorList>
    </citation>
    <scope>NUCLEOTIDE SEQUENCE [LARGE SCALE GENOMIC DNA]</scope>
    <source>
        <strain evidence="5 6">Gsoil1550</strain>
    </source>
</reference>
<organism evidence="5 6">
    <name type="scientific">Panacibacter ginsenosidivorans</name>
    <dbReference type="NCBI Taxonomy" id="1813871"/>
    <lineage>
        <taxon>Bacteria</taxon>
        <taxon>Pseudomonadati</taxon>
        <taxon>Bacteroidota</taxon>
        <taxon>Chitinophagia</taxon>
        <taxon>Chitinophagales</taxon>
        <taxon>Chitinophagaceae</taxon>
        <taxon>Panacibacter</taxon>
    </lineage>
</organism>
<dbReference type="CDD" id="cd04301">
    <property type="entry name" value="NAT_SF"/>
    <property type="match status" value="1"/>
</dbReference>
<dbReference type="AlphaFoldDB" id="A0A5B8VGG5"/>
<comment type="similarity">
    <text evidence="1">Belongs to the acetyltransferase family.</text>
</comment>
<dbReference type="InterPro" id="IPR000182">
    <property type="entry name" value="GNAT_dom"/>
</dbReference>
<evidence type="ECO:0000256" key="1">
    <source>
        <dbReference type="ARBA" id="ARBA00008694"/>
    </source>
</evidence>
<keyword evidence="6" id="KW-1185">Reference proteome</keyword>
<dbReference type="PANTHER" id="PTHR10545:SF29">
    <property type="entry name" value="GH14572P-RELATED"/>
    <property type="match status" value="1"/>
</dbReference>
<dbReference type="PROSITE" id="PS51186">
    <property type="entry name" value="GNAT"/>
    <property type="match status" value="1"/>
</dbReference>
<evidence type="ECO:0000256" key="3">
    <source>
        <dbReference type="ARBA" id="ARBA00023315"/>
    </source>
</evidence>